<organism evidence="2 3">
    <name type="scientific">Psychrobacillus faecigallinarum</name>
    <dbReference type="NCBI Taxonomy" id="2762235"/>
    <lineage>
        <taxon>Bacteria</taxon>
        <taxon>Bacillati</taxon>
        <taxon>Bacillota</taxon>
        <taxon>Bacilli</taxon>
        <taxon>Bacillales</taxon>
        <taxon>Bacillaceae</taxon>
        <taxon>Psychrobacillus</taxon>
    </lineage>
</organism>
<protein>
    <submittedName>
        <fullName evidence="2">VOC family protein</fullName>
    </submittedName>
</protein>
<dbReference type="Proteomes" id="UP000640786">
    <property type="component" value="Unassembled WGS sequence"/>
</dbReference>
<dbReference type="InterPro" id="IPR004360">
    <property type="entry name" value="Glyas_Fos-R_dOase_dom"/>
</dbReference>
<keyword evidence="3" id="KW-1185">Reference proteome</keyword>
<evidence type="ECO:0000313" key="3">
    <source>
        <dbReference type="Proteomes" id="UP000640786"/>
    </source>
</evidence>
<dbReference type="InterPro" id="IPR029068">
    <property type="entry name" value="Glyas_Bleomycin-R_OHBP_Dase"/>
</dbReference>
<evidence type="ECO:0000259" key="1">
    <source>
        <dbReference type="Pfam" id="PF00903"/>
    </source>
</evidence>
<comment type="caution">
    <text evidence="2">The sequence shown here is derived from an EMBL/GenBank/DDBJ whole genome shotgun (WGS) entry which is preliminary data.</text>
</comment>
<evidence type="ECO:0000313" key="2">
    <source>
        <dbReference type="EMBL" id="MBD7944057.1"/>
    </source>
</evidence>
<dbReference type="EMBL" id="JACSQO010000003">
    <property type="protein sequence ID" value="MBD7944057.1"/>
    <property type="molecule type" value="Genomic_DNA"/>
</dbReference>
<gene>
    <name evidence="2" type="ORF">H9650_07990</name>
</gene>
<accession>A0ABR8R8E6</accession>
<dbReference type="Pfam" id="PF00903">
    <property type="entry name" value="Glyoxalase"/>
    <property type="match status" value="1"/>
</dbReference>
<dbReference type="SUPFAM" id="SSF54593">
    <property type="entry name" value="Glyoxalase/Bleomycin resistance protein/Dihydroxybiphenyl dioxygenase"/>
    <property type="match status" value="1"/>
</dbReference>
<dbReference type="RefSeq" id="WP_186318220.1">
    <property type="nucleotide sequence ID" value="NZ_JACSQO010000003.1"/>
</dbReference>
<feature type="domain" description="Glyoxalase/fosfomycin resistance/dioxygenase" evidence="1">
    <location>
        <begin position="17"/>
        <end position="119"/>
    </location>
</feature>
<sequence>MFENQTIFNGNVVVWCFVKDLSASVDWYTNILGIKPTNNIDVAYFFPINENTKLAISNRFKASDSNVLPKSVALDLQSDHVFETHSLLKEKGVQVQAIENPVLNYHEFYFKDLDDNLIRVHGFA</sequence>
<reference evidence="2 3" key="1">
    <citation type="submission" date="2020-08" db="EMBL/GenBank/DDBJ databases">
        <title>A Genomic Blueprint of the Chicken Gut Microbiome.</title>
        <authorList>
            <person name="Gilroy R."/>
            <person name="Ravi A."/>
            <person name="Getino M."/>
            <person name="Pursley I."/>
            <person name="Horton D.L."/>
            <person name="Alikhan N.-F."/>
            <person name="Baker D."/>
            <person name="Gharbi K."/>
            <person name="Hall N."/>
            <person name="Watson M."/>
            <person name="Adriaenssens E.M."/>
            <person name="Foster-Nyarko E."/>
            <person name="Jarju S."/>
            <person name="Secka A."/>
            <person name="Antonio M."/>
            <person name="Oren A."/>
            <person name="Chaudhuri R."/>
            <person name="La Ragione R.M."/>
            <person name="Hildebrand F."/>
            <person name="Pallen M.J."/>
        </authorList>
    </citation>
    <scope>NUCLEOTIDE SEQUENCE [LARGE SCALE GENOMIC DNA]</scope>
    <source>
        <strain evidence="2 3">Sa2BUA9</strain>
    </source>
</reference>
<dbReference type="CDD" id="cd06587">
    <property type="entry name" value="VOC"/>
    <property type="match status" value="1"/>
</dbReference>
<dbReference type="Gene3D" id="3.10.180.10">
    <property type="entry name" value="2,3-Dihydroxybiphenyl 1,2-Dioxygenase, domain 1"/>
    <property type="match status" value="1"/>
</dbReference>
<proteinExistence type="predicted"/>
<name>A0ABR8R8E6_9BACI</name>